<dbReference type="Pfam" id="PF01909">
    <property type="entry name" value="NTP_transf_2"/>
    <property type="match status" value="1"/>
</dbReference>
<dbReference type="CDD" id="cd05403">
    <property type="entry name" value="NT_KNTase_like"/>
    <property type="match status" value="1"/>
</dbReference>
<keyword evidence="2" id="KW-1277">Toxin-antitoxin system</keyword>
<dbReference type="Proteomes" id="UP000626210">
    <property type="component" value="Unassembled WGS sequence"/>
</dbReference>
<keyword evidence="3" id="KW-0808">Transferase</keyword>
<keyword evidence="6" id="KW-0547">Nucleotide-binding</keyword>
<feature type="compositionally biased region" description="Low complexity" evidence="10">
    <location>
        <begin position="1"/>
        <end position="16"/>
    </location>
</feature>
<gene>
    <name evidence="12" type="ORF">GCM10007320_37810</name>
</gene>
<feature type="region of interest" description="Disordered" evidence="10">
    <location>
        <begin position="1"/>
        <end position="21"/>
    </location>
</feature>
<dbReference type="SUPFAM" id="SSF81301">
    <property type="entry name" value="Nucleotidyltransferase"/>
    <property type="match status" value="1"/>
</dbReference>
<evidence type="ECO:0000313" key="13">
    <source>
        <dbReference type="Proteomes" id="UP000626210"/>
    </source>
</evidence>
<evidence type="ECO:0000256" key="9">
    <source>
        <dbReference type="ARBA" id="ARBA00038276"/>
    </source>
</evidence>
<keyword evidence="8" id="KW-0460">Magnesium</keyword>
<proteinExistence type="inferred from homology"/>
<sequence length="134" mass="14459">MLRDAVTTGTATTTATHESHAAPVQLTDRPIRTGRRVNMKPSVPFEQKRQDIRRIASRFPVVNPRVFGSVLHGDDTEGSDLDLLVDPLPGTTLFDLGGLQVALEDLLGVPVDLLTPGDLPPKFRSSVLAEALPV</sequence>
<evidence type="ECO:0000256" key="6">
    <source>
        <dbReference type="ARBA" id="ARBA00022741"/>
    </source>
</evidence>
<dbReference type="PANTHER" id="PTHR33571">
    <property type="entry name" value="SSL8005 PROTEIN"/>
    <property type="match status" value="1"/>
</dbReference>
<evidence type="ECO:0000256" key="4">
    <source>
        <dbReference type="ARBA" id="ARBA00022695"/>
    </source>
</evidence>
<evidence type="ECO:0000256" key="8">
    <source>
        <dbReference type="ARBA" id="ARBA00022842"/>
    </source>
</evidence>
<keyword evidence="4" id="KW-0548">Nucleotidyltransferase</keyword>
<keyword evidence="5" id="KW-0479">Metal-binding</keyword>
<dbReference type="InterPro" id="IPR052038">
    <property type="entry name" value="Type-VII_TA_antitoxin"/>
</dbReference>
<dbReference type="Gene3D" id="3.30.460.10">
    <property type="entry name" value="Beta Polymerase, domain 2"/>
    <property type="match status" value="1"/>
</dbReference>
<dbReference type="EMBL" id="BMYK01000012">
    <property type="protein sequence ID" value="GHC89793.1"/>
    <property type="molecule type" value="Genomic_DNA"/>
</dbReference>
<evidence type="ECO:0000256" key="5">
    <source>
        <dbReference type="ARBA" id="ARBA00022723"/>
    </source>
</evidence>
<keyword evidence="13" id="KW-1185">Reference proteome</keyword>
<evidence type="ECO:0000313" key="12">
    <source>
        <dbReference type="EMBL" id="GHC89793.1"/>
    </source>
</evidence>
<organism evidence="12 13">
    <name type="scientific">Pseudorhodoferax aquiterrae</name>
    <dbReference type="NCBI Taxonomy" id="747304"/>
    <lineage>
        <taxon>Bacteria</taxon>
        <taxon>Pseudomonadati</taxon>
        <taxon>Pseudomonadota</taxon>
        <taxon>Betaproteobacteria</taxon>
        <taxon>Burkholderiales</taxon>
        <taxon>Comamonadaceae</taxon>
    </lineage>
</organism>
<evidence type="ECO:0000256" key="10">
    <source>
        <dbReference type="SAM" id="MobiDB-lite"/>
    </source>
</evidence>
<evidence type="ECO:0000256" key="2">
    <source>
        <dbReference type="ARBA" id="ARBA00022649"/>
    </source>
</evidence>
<comment type="caution">
    <text evidence="12">The sequence shown here is derived from an EMBL/GenBank/DDBJ whole genome shotgun (WGS) entry which is preliminary data.</text>
</comment>
<name>A0ABQ3G5N2_9BURK</name>
<keyword evidence="7" id="KW-0067">ATP-binding</keyword>
<evidence type="ECO:0000256" key="1">
    <source>
        <dbReference type="ARBA" id="ARBA00001946"/>
    </source>
</evidence>
<dbReference type="InterPro" id="IPR043519">
    <property type="entry name" value="NT_sf"/>
</dbReference>
<comment type="similarity">
    <text evidence="9">Belongs to the MntA antitoxin family.</text>
</comment>
<comment type="cofactor">
    <cofactor evidence="1">
        <name>Mg(2+)</name>
        <dbReference type="ChEBI" id="CHEBI:18420"/>
    </cofactor>
</comment>
<accession>A0ABQ3G5N2</accession>
<feature type="domain" description="Polymerase nucleotidyl transferase" evidence="11">
    <location>
        <begin position="53"/>
        <end position="130"/>
    </location>
</feature>
<evidence type="ECO:0000256" key="3">
    <source>
        <dbReference type="ARBA" id="ARBA00022679"/>
    </source>
</evidence>
<dbReference type="InterPro" id="IPR002934">
    <property type="entry name" value="Polymerase_NTP_transf_dom"/>
</dbReference>
<protein>
    <recommendedName>
        <fullName evidence="11">Polymerase nucleotidyl transferase domain-containing protein</fullName>
    </recommendedName>
</protein>
<reference evidence="13" key="1">
    <citation type="journal article" date="2019" name="Int. J. Syst. Evol. Microbiol.">
        <title>The Global Catalogue of Microorganisms (GCM) 10K type strain sequencing project: providing services to taxonomists for standard genome sequencing and annotation.</title>
        <authorList>
            <consortium name="The Broad Institute Genomics Platform"/>
            <consortium name="The Broad Institute Genome Sequencing Center for Infectious Disease"/>
            <person name="Wu L."/>
            <person name="Ma J."/>
        </authorList>
    </citation>
    <scope>NUCLEOTIDE SEQUENCE [LARGE SCALE GENOMIC DNA]</scope>
    <source>
        <strain evidence="13">KCTC 23314</strain>
    </source>
</reference>
<evidence type="ECO:0000256" key="7">
    <source>
        <dbReference type="ARBA" id="ARBA00022840"/>
    </source>
</evidence>
<evidence type="ECO:0000259" key="11">
    <source>
        <dbReference type="Pfam" id="PF01909"/>
    </source>
</evidence>
<dbReference type="PANTHER" id="PTHR33571:SF12">
    <property type="entry name" value="BSL3053 PROTEIN"/>
    <property type="match status" value="1"/>
</dbReference>